<protein>
    <submittedName>
        <fullName evidence="1">Immunity protein 53</fullName>
    </submittedName>
</protein>
<dbReference type="RefSeq" id="WP_090075796.1">
    <property type="nucleotide sequence ID" value="NZ_FOVR01000039.1"/>
</dbReference>
<proteinExistence type="predicted"/>
<gene>
    <name evidence="1" type="ORF">SAMN04488056_1394</name>
</gene>
<name>A0A1I5NPH9_9HYPH</name>
<dbReference type="Proteomes" id="UP000199236">
    <property type="component" value="Unassembled WGS sequence"/>
</dbReference>
<sequence length="96" mass="11060">MNVSKIEAWFKDRCDGDWEHQGGITIETTDNPGWYILIEFDDLKHGVDSTIKERNILRSDSDFIMFNYQKEAQSLEISCGVNNLSEALEIFLGLED</sequence>
<organism evidence="1 2">
    <name type="scientific">Cohaesibacter marisflavi</name>
    <dbReference type="NCBI Taxonomy" id="655353"/>
    <lineage>
        <taxon>Bacteria</taxon>
        <taxon>Pseudomonadati</taxon>
        <taxon>Pseudomonadota</taxon>
        <taxon>Alphaproteobacteria</taxon>
        <taxon>Hyphomicrobiales</taxon>
        <taxon>Cohaesibacteraceae</taxon>
    </lineage>
</organism>
<keyword evidence="2" id="KW-1185">Reference proteome</keyword>
<evidence type="ECO:0000313" key="2">
    <source>
        <dbReference type="Proteomes" id="UP000199236"/>
    </source>
</evidence>
<evidence type="ECO:0000313" key="1">
    <source>
        <dbReference type="EMBL" id="SFP23713.1"/>
    </source>
</evidence>
<dbReference type="InterPro" id="IPR028228">
    <property type="entry name" value="Imm53"/>
</dbReference>
<dbReference type="Pfam" id="PF15580">
    <property type="entry name" value="Imm53"/>
    <property type="match status" value="1"/>
</dbReference>
<accession>A0A1I5NPH9</accession>
<reference evidence="1 2" key="1">
    <citation type="submission" date="2016-10" db="EMBL/GenBank/DDBJ databases">
        <authorList>
            <person name="de Groot N.N."/>
        </authorList>
    </citation>
    <scope>NUCLEOTIDE SEQUENCE [LARGE SCALE GENOMIC DNA]</scope>
    <source>
        <strain evidence="1 2">CGMCC 1.9157</strain>
    </source>
</reference>
<dbReference type="EMBL" id="FOVR01000039">
    <property type="protein sequence ID" value="SFP23713.1"/>
    <property type="molecule type" value="Genomic_DNA"/>
</dbReference>
<dbReference type="OrthoDB" id="3533713at2"/>
<dbReference type="AlphaFoldDB" id="A0A1I5NPH9"/>